<evidence type="ECO:0000256" key="3">
    <source>
        <dbReference type="ARBA" id="ARBA00012367"/>
    </source>
</evidence>
<dbReference type="InterPro" id="IPR004562">
    <property type="entry name" value="LipoylTrfase_LipoateP_Ligase"/>
</dbReference>
<dbReference type="Proteomes" id="UP000001491">
    <property type="component" value="Chromosome"/>
</dbReference>
<dbReference type="PROSITE" id="PS51733">
    <property type="entry name" value="BPL_LPL_CATALYTIC"/>
    <property type="match status" value="1"/>
</dbReference>
<keyword evidence="10" id="KW-1185">Reference proteome</keyword>
<keyword evidence="5" id="KW-0547">Nucleotide-binding</keyword>
<dbReference type="SUPFAM" id="SSF55681">
    <property type="entry name" value="Class II aaRS and biotin synthetases"/>
    <property type="match status" value="1"/>
</dbReference>
<gene>
    <name evidence="9" type="primary">lplA</name>
    <name evidence="9" type="ordered locus">MCJ_004210</name>
</gene>
<accession>C5J6L5</accession>
<dbReference type="GO" id="GO:0009249">
    <property type="term" value="P:protein lipoylation"/>
    <property type="evidence" value="ECO:0007669"/>
    <property type="project" value="InterPro"/>
</dbReference>
<proteinExistence type="predicted"/>
<dbReference type="PANTHER" id="PTHR12561">
    <property type="entry name" value="LIPOATE-PROTEIN LIGASE"/>
    <property type="match status" value="1"/>
</dbReference>
<evidence type="ECO:0000259" key="8">
    <source>
        <dbReference type="PROSITE" id="PS51733"/>
    </source>
</evidence>
<keyword evidence="6" id="KW-0067">ATP-binding</keyword>
<dbReference type="GO" id="GO:0016979">
    <property type="term" value="F:lipoate-protein ligase activity"/>
    <property type="evidence" value="ECO:0007669"/>
    <property type="project" value="UniProtKB-EC"/>
</dbReference>
<evidence type="ECO:0000256" key="1">
    <source>
        <dbReference type="ARBA" id="ARBA00005085"/>
    </source>
</evidence>
<reference evidence="10" key="1">
    <citation type="journal article" date="2009" name="BMC Bioinformatics">
        <title>The Mycoplasma conjunctivae genome sequencing, annotation and analysis.</title>
        <authorList>
            <person name="Calderon-Copete S.P."/>
            <person name="Wigger G."/>
            <person name="Wunderlin C."/>
            <person name="Schmidheini T."/>
            <person name="Frey J."/>
            <person name="Quail M.A."/>
            <person name="Falquet L."/>
        </authorList>
    </citation>
    <scope>NUCLEOTIDE SEQUENCE [LARGE SCALE GENOMIC DNA]</scope>
    <source>
        <strain evidence="10">ATCC 25834 / NCTC 10147 / HRC/581</strain>
    </source>
</reference>
<dbReference type="CDD" id="cd16443">
    <property type="entry name" value="LplA"/>
    <property type="match status" value="1"/>
</dbReference>
<evidence type="ECO:0000256" key="6">
    <source>
        <dbReference type="ARBA" id="ARBA00022840"/>
    </source>
</evidence>
<dbReference type="Gene3D" id="3.30.390.50">
    <property type="entry name" value="CO dehydrogenase flavoprotein, C-terminal domain"/>
    <property type="match status" value="1"/>
</dbReference>
<evidence type="ECO:0000256" key="2">
    <source>
        <dbReference type="ARBA" id="ARBA00005124"/>
    </source>
</evidence>
<dbReference type="UniPathway" id="UPA00537">
    <property type="reaction ID" value="UER00594"/>
</dbReference>
<dbReference type="InterPro" id="IPR004143">
    <property type="entry name" value="BPL_LPL_catalytic"/>
</dbReference>
<dbReference type="PANTHER" id="PTHR12561:SF3">
    <property type="entry name" value="LIPOYLTRANSFERASE 1, MITOCHONDRIAL"/>
    <property type="match status" value="1"/>
</dbReference>
<dbReference type="SUPFAM" id="SSF82649">
    <property type="entry name" value="SufE/NifU"/>
    <property type="match status" value="1"/>
</dbReference>
<dbReference type="GO" id="GO:0005737">
    <property type="term" value="C:cytoplasm"/>
    <property type="evidence" value="ECO:0007669"/>
    <property type="project" value="TreeGrafter"/>
</dbReference>
<evidence type="ECO:0000256" key="7">
    <source>
        <dbReference type="ARBA" id="ARBA00048037"/>
    </source>
</evidence>
<dbReference type="AlphaFoldDB" id="C5J6L5"/>
<name>C5J6L5_MESCH</name>
<dbReference type="Gene3D" id="3.30.930.10">
    <property type="entry name" value="Bira Bifunctional Protein, Domain 2"/>
    <property type="match status" value="1"/>
</dbReference>
<evidence type="ECO:0000256" key="5">
    <source>
        <dbReference type="ARBA" id="ARBA00022741"/>
    </source>
</evidence>
<dbReference type="InterPro" id="IPR045864">
    <property type="entry name" value="aa-tRNA-synth_II/BPL/LPL"/>
</dbReference>
<keyword evidence="4 9" id="KW-0436">Ligase</keyword>
<dbReference type="EMBL" id="FM864216">
    <property type="protein sequence ID" value="CAT05111.1"/>
    <property type="molecule type" value="Genomic_DNA"/>
</dbReference>
<dbReference type="Pfam" id="PF10437">
    <property type="entry name" value="Lip_prot_lig_C"/>
    <property type="match status" value="1"/>
</dbReference>
<comment type="catalytic activity">
    <reaction evidence="7">
        <text>L-lysyl-[lipoyl-carrier protein] + (R)-lipoate + ATP = N(6)-[(R)-lipoyl]-L-lysyl-[lipoyl-carrier protein] + AMP + diphosphate + H(+)</text>
        <dbReference type="Rhea" id="RHEA:49288"/>
        <dbReference type="Rhea" id="RHEA-COMP:10500"/>
        <dbReference type="Rhea" id="RHEA-COMP:10502"/>
        <dbReference type="ChEBI" id="CHEBI:15378"/>
        <dbReference type="ChEBI" id="CHEBI:29969"/>
        <dbReference type="ChEBI" id="CHEBI:30616"/>
        <dbReference type="ChEBI" id="CHEBI:33019"/>
        <dbReference type="ChEBI" id="CHEBI:83088"/>
        <dbReference type="ChEBI" id="CHEBI:83099"/>
        <dbReference type="ChEBI" id="CHEBI:456215"/>
        <dbReference type="EC" id="6.3.1.20"/>
    </reaction>
</comment>
<comment type="pathway">
    <text evidence="1">Protein modification; protein lipoylation via exogenous pathway; protein N(6)-(lipoyl)lysine from lipoate: step 2/2.</text>
</comment>
<evidence type="ECO:0000256" key="4">
    <source>
        <dbReference type="ARBA" id="ARBA00022598"/>
    </source>
</evidence>
<protein>
    <recommendedName>
        <fullName evidence="3">lipoate--protein ligase</fullName>
        <ecNumber evidence="3">6.3.1.20</ecNumber>
    </recommendedName>
</protein>
<comment type="pathway">
    <text evidence="2">Protein modification; protein lipoylation via exogenous pathway; protein N(6)-(lipoyl)lysine from lipoate: step 1/2.</text>
</comment>
<feature type="domain" description="BPL/LPL catalytic" evidence="8">
    <location>
        <begin position="29"/>
        <end position="208"/>
    </location>
</feature>
<dbReference type="Pfam" id="PF21948">
    <property type="entry name" value="LplA-B_cat"/>
    <property type="match status" value="1"/>
</dbReference>
<dbReference type="KEGG" id="mco:MCJ_004210"/>
<evidence type="ECO:0000313" key="10">
    <source>
        <dbReference type="Proteomes" id="UP000001491"/>
    </source>
</evidence>
<dbReference type="eggNOG" id="COG0095">
    <property type="taxonomic scope" value="Bacteria"/>
</dbReference>
<dbReference type="HOGENOM" id="CLU_022986_0_2_14"/>
<dbReference type="EC" id="6.3.1.20" evidence="3"/>
<organism evidence="9 10">
    <name type="scientific">Mesomycoplasma conjunctivae (strain ATCC 25834 / NCTC 10147 / HRC/581)</name>
    <name type="common">Mycoplasma conjunctivae</name>
    <dbReference type="NCBI Taxonomy" id="572263"/>
    <lineage>
        <taxon>Bacteria</taxon>
        <taxon>Bacillati</taxon>
        <taxon>Mycoplasmatota</taxon>
        <taxon>Mycoplasmoidales</taxon>
        <taxon>Metamycoplasmataceae</taxon>
        <taxon>Mesomycoplasma</taxon>
    </lineage>
</organism>
<evidence type="ECO:0000313" key="9">
    <source>
        <dbReference type="EMBL" id="CAT05111.1"/>
    </source>
</evidence>
<sequence length="343" mass="39423">MILIEPIRNGKWIKDGAYLLAIQYWAVENLDPDEIIIFPYICDPHVQIGYFQNPEVEINFDLLTKRNFPVVRRDTGGGAIYIDDLSANFSFSIPYNKYPQMLGNYSQFYAPIITILKNLGAKDVVFSGKNDLTINNKKISGAAMSLVKNRIYAGFSLLYDIDFETIEALLVPNRKKIEAKGIKSIAQRVEPLKNHLESKYQNLDSFGFKDLILQQYLVTQQLSQFQKFVLSDQAWAEIDELVAKKYKNWDWTYGLSPGYSYNRDARLEIGTINFSLEIEGFKIKKAKVSGDFFAKTSLSVLEEALINCRLDYQDLYQALSKINFDEIFFKPIEISKIIETILS</sequence>
<dbReference type="GO" id="GO:0017118">
    <property type="term" value="F:lipoyltransferase activity"/>
    <property type="evidence" value="ECO:0007669"/>
    <property type="project" value="TreeGrafter"/>
</dbReference>
<dbReference type="InterPro" id="IPR019491">
    <property type="entry name" value="Lipoate_protein_ligase_C"/>
</dbReference>
<dbReference type="GO" id="GO:0005524">
    <property type="term" value="F:ATP binding"/>
    <property type="evidence" value="ECO:0007669"/>
    <property type="project" value="UniProtKB-KW"/>
</dbReference>